<dbReference type="Proteomes" id="UP000178908">
    <property type="component" value="Unassembled WGS sequence"/>
</dbReference>
<evidence type="ECO:0000313" key="2">
    <source>
        <dbReference type="EMBL" id="OGN09600.1"/>
    </source>
</evidence>
<accession>A0A1F8FAK3</accession>
<name>A0A1F8FAK3_9BACT</name>
<feature type="transmembrane region" description="Helical" evidence="1">
    <location>
        <begin position="6"/>
        <end position="23"/>
    </location>
</feature>
<keyword evidence="1" id="KW-0472">Membrane</keyword>
<evidence type="ECO:0000313" key="3">
    <source>
        <dbReference type="Proteomes" id="UP000178908"/>
    </source>
</evidence>
<evidence type="ECO:0000256" key="1">
    <source>
        <dbReference type="SAM" id="Phobius"/>
    </source>
</evidence>
<keyword evidence="1" id="KW-0812">Transmembrane</keyword>
<reference evidence="2 3" key="1">
    <citation type="journal article" date="2016" name="Nat. Commun.">
        <title>Thousands of microbial genomes shed light on interconnected biogeochemical processes in an aquifer system.</title>
        <authorList>
            <person name="Anantharaman K."/>
            <person name="Brown C.T."/>
            <person name="Hug L.A."/>
            <person name="Sharon I."/>
            <person name="Castelle C.J."/>
            <person name="Probst A.J."/>
            <person name="Thomas B.C."/>
            <person name="Singh A."/>
            <person name="Wilkins M.J."/>
            <person name="Karaoz U."/>
            <person name="Brodie E.L."/>
            <person name="Williams K.H."/>
            <person name="Hubbard S.S."/>
            <person name="Banfield J.F."/>
        </authorList>
    </citation>
    <scope>NUCLEOTIDE SEQUENCE [LARGE SCALE GENOMIC DNA]</scope>
</reference>
<dbReference type="EMBL" id="MGJO01000018">
    <property type="protein sequence ID" value="OGN09600.1"/>
    <property type="molecule type" value="Genomic_DNA"/>
</dbReference>
<sequence length="73" mass="8321">MGLAYIIYLPFVGFALFSSFLLSEVGKTLCSFIQEIRIFYSYSFNLGKAYFTGGRKNIEETDEDSQEKGPDTR</sequence>
<gene>
    <name evidence="2" type="ORF">A3C61_01620</name>
</gene>
<protein>
    <submittedName>
        <fullName evidence="2">Uncharacterized protein</fullName>
    </submittedName>
</protein>
<keyword evidence="1" id="KW-1133">Transmembrane helix</keyword>
<comment type="caution">
    <text evidence="2">The sequence shown here is derived from an EMBL/GenBank/DDBJ whole genome shotgun (WGS) entry which is preliminary data.</text>
</comment>
<proteinExistence type="predicted"/>
<dbReference type="AlphaFoldDB" id="A0A1F8FAK3"/>
<organism evidence="2 3">
    <name type="scientific">Candidatus Yanofskybacteria bacterium RIFCSPHIGHO2_02_FULL_39_10</name>
    <dbReference type="NCBI Taxonomy" id="1802674"/>
    <lineage>
        <taxon>Bacteria</taxon>
        <taxon>Candidatus Yanofskyibacteriota</taxon>
    </lineage>
</organism>